<dbReference type="InterPro" id="IPR011042">
    <property type="entry name" value="6-blade_b-propeller_TolB-like"/>
</dbReference>
<evidence type="ECO:0000313" key="2">
    <source>
        <dbReference type="EMBL" id="CAF1657810.1"/>
    </source>
</evidence>
<feature type="non-terminal residue" evidence="2">
    <location>
        <position position="128"/>
    </location>
</feature>
<proteinExistence type="predicted"/>
<organism evidence="2 3">
    <name type="scientific">Adineta steineri</name>
    <dbReference type="NCBI Taxonomy" id="433720"/>
    <lineage>
        <taxon>Eukaryota</taxon>
        <taxon>Metazoa</taxon>
        <taxon>Spiralia</taxon>
        <taxon>Gnathifera</taxon>
        <taxon>Rotifera</taxon>
        <taxon>Eurotatoria</taxon>
        <taxon>Bdelloidea</taxon>
        <taxon>Adinetida</taxon>
        <taxon>Adinetidae</taxon>
        <taxon>Adineta</taxon>
    </lineage>
</organism>
<dbReference type="Proteomes" id="UP000663832">
    <property type="component" value="Unassembled WGS sequence"/>
</dbReference>
<dbReference type="OrthoDB" id="10002341at2759"/>
<evidence type="ECO:0000313" key="3">
    <source>
        <dbReference type="Proteomes" id="UP000663832"/>
    </source>
</evidence>
<accession>A0A816FAZ3</accession>
<dbReference type="EMBL" id="CAJNOM010004668">
    <property type="protein sequence ID" value="CAF1657810.1"/>
    <property type="molecule type" value="Genomic_DNA"/>
</dbReference>
<dbReference type="EMBL" id="CAJNOI010004287">
    <property type="protein sequence ID" value="CAF1541920.1"/>
    <property type="molecule type" value="Genomic_DNA"/>
</dbReference>
<evidence type="ECO:0000313" key="1">
    <source>
        <dbReference type="EMBL" id="CAF1541920.1"/>
    </source>
</evidence>
<dbReference type="AlphaFoldDB" id="A0A816FAZ3"/>
<dbReference type="Gene3D" id="2.120.10.30">
    <property type="entry name" value="TolB, C-terminal domain"/>
    <property type="match status" value="1"/>
</dbReference>
<dbReference type="SUPFAM" id="SSF101898">
    <property type="entry name" value="NHL repeat"/>
    <property type="match status" value="1"/>
</dbReference>
<gene>
    <name evidence="1" type="ORF">BJG266_LOCUS45635</name>
    <name evidence="2" type="ORF">QVE165_LOCUS62643</name>
</gene>
<reference evidence="2" key="1">
    <citation type="submission" date="2021-02" db="EMBL/GenBank/DDBJ databases">
        <authorList>
            <person name="Nowell W R."/>
        </authorList>
    </citation>
    <scope>NUCLEOTIDE SEQUENCE</scope>
</reference>
<comment type="caution">
    <text evidence="2">The sequence shown here is derived from an EMBL/GenBank/DDBJ whole genome shotgun (WGS) entry which is preliminary data.</text>
</comment>
<sequence length="128" mass="14593">MSGSESENIIKESNRPRTGFEKQIFFFSSKFFFHHILEPKLNKWKQNAITVAGGNEQGQELNQLNGPAGIFIDKNKNIFIADYANDRIVEWKYNSTEGKIIAGENKEENQIDALYGPTDVIVDEQNHS</sequence>
<protein>
    <submittedName>
        <fullName evidence="2">Uncharacterized protein</fullName>
    </submittedName>
</protein>
<name>A0A816FAZ3_9BILA</name>
<dbReference type="Proteomes" id="UP000663877">
    <property type="component" value="Unassembled WGS sequence"/>
</dbReference>
<keyword evidence="3" id="KW-1185">Reference proteome</keyword>